<dbReference type="Proteomes" id="UP000053841">
    <property type="component" value="Unassembled WGS sequence"/>
</dbReference>
<feature type="compositionally biased region" description="Basic and acidic residues" evidence="1">
    <location>
        <begin position="1"/>
        <end position="14"/>
    </location>
</feature>
<dbReference type="HOGENOM" id="CLU_2941379_0_0_1"/>
<feature type="region of interest" description="Disordered" evidence="1">
    <location>
        <begin position="1"/>
        <end position="28"/>
    </location>
</feature>
<gene>
    <name evidence="2" type="ORF">COCCADRAFT_90167</name>
</gene>
<evidence type="ECO:0000256" key="1">
    <source>
        <dbReference type="SAM" id="MobiDB-lite"/>
    </source>
</evidence>
<sequence>MPKVYSLRDLEPGPHTRQTRLSSSHRPRLHLTRPYALQAVANMQVLLQRNGTAIECPERL</sequence>
<name>W6YDF9_COCC2</name>
<dbReference type="GeneID" id="19152925"/>
<reference evidence="2 3" key="1">
    <citation type="journal article" date="2013" name="PLoS Genet.">
        <title>Comparative genome structure, secondary metabolite, and effector coding capacity across Cochliobolus pathogens.</title>
        <authorList>
            <person name="Condon B.J."/>
            <person name="Leng Y."/>
            <person name="Wu D."/>
            <person name="Bushley K.E."/>
            <person name="Ohm R.A."/>
            <person name="Otillar R."/>
            <person name="Martin J."/>
            <person name="Schackwitz W."/>
            <person name="Grimwood J."/>
            <person name="MohdZainudin N."/>
            <person name="Xue C."/>
            <person name="Wang R."/>
            <person name="Manning V.A."/>
            <person name="Dhillon B."/>
            <person name="Tu Z.J."/>
            <person name="Steffenson B.J."/>
            <person name="Salamov A."/>
            <person name="Sun H."/>
            <person name="Lowry S."/>
            <person name="LaButti K."/>
            <person name="Han J."/>
            <person name="Copeland A."/>
            <person name="Lindquist E."/>
            <person name="Barry K."/>
            <person name="Schmutz J."/>
            <person name="Baker S.E."/>
            <person name="Ciuffetti L.M."/>
            <person name="Grigoriev I.V."/>
            <person name="Zhong S."/>
            <person name="Turgeon B.G."/>
        </authorList>
    </citation>
    <scope>NUCLEOTIDE SEQUENCE [LARGE SCALE GENOMIC DNA]</scope>
    <source>
        <strain evidence="2 3">26-R-13</strain>
    </source>
</reference>
<dbReference type="AlphaFoldDB" id="W6YDF9"/>
<accession>W6YDF9</accession>
<dbReference type="KEGG" id="bze:COCCADRAFT_90167"/>
<evidence type="ECO:0000313" key="3">
    <source>
        <dbReference type="Proteomes" id="UP000053841"/>
    </source>
</evidence>
<keyword evidence="3" id="KW-1185">Reference proteome</keyword>
<proteinExistence type="predicted"/>
<organism evidence="2 3">
    <name type="scientific">Cochliobolus carbonum (strain 26-R-13)</name>
    <name type="common">Maize leaf spot fungus</name>
    <name type="synonym">Bipolaris zeicola</name>
    <dbReference type="NCBI Taxonomy" id="930089"/>
    <lineage>
        <taxon>Eukaryota</taxon>
        <taxon>Fungi</taxon>
        <taxon>Dikarya</taxon>
        <taxon>Ascomycota</taxon>
        <taxon>Pezizomycotina</taxon>
        <taxon>Dothideomycetes</taxon>
        <taxon>Pleosporomycetidae</taxon>
        <taxon>Pleosporales</taxon>
        <taxon>Pleosporineae</taxon>
        <taxon>Pleosporaceae</taxon>
        <taxon>Bipolaris</taxon>
    </lineage>
</organism>
<dbReference type="EMBL" id="KI964571">
    <property type="protein sequence ID" value="EUC35678.1"/>
    <property type="molecule type" value="Genomic_DNA"/>
</dbReference>
<protein>
    <submittedName>
        <fullName evidence="2">Uncharacterized protein</fullName>
    </submittedName>
</protein>
<dbReference type="RefSeq" id="XP_007709998.1">
    <property type="nucleotide sequence ID" value="XM_007711808.1"/>
</dbReference>
<evidence type="ECO:0000313" key="2">
    <source>
        <dbReference type="EMBL" id="EUC35678.1"/>
    </source>
</evidence>